<accession>U6L2V1</accession>
<feature type="region of interest" description="Disordered" evidence="1">
    <location>
        <begin position="518"/>
        <end position="583"/>
    </location>
</feature>
<feature type="compositionally biased region" description="Low complexity" evidence="1">
    <location>
        <begin position="402"/>
        <end position="418"/>
    </location>
</feature>
<organism evidence="2 3">
    <name type="scientific">Eimeria tenella</name>
    <name type="common">Coccidian parasite</name>
    <dbReference type="NCBI Taxonomy" id="5802"/>
    <lineage>
        <taxon>Eukaryota</taxon>
        <taxon>Sar</taxon>
        <taxon>Alveolata</taxon>
        <taxon>Apicomplexa</taxon>
        <taxon>Conoidasida</taxon>
        <taxon>Coccidia</taxon>
        <taxon>Eucoccidiorida</taxon>
        <taxon>Eimeriorina</taxon>
        <taxon>Eimeriidae</taxon>
        <taxon>Eimeria</taxon>
    </lineage>
</organism>
<protein>
    <submittedName>
        <fullName evidence="2">Uncharacterized protein</fullName>
    </submittedName>
</protein>
<name>U6L2V1_EIMTE</name>
<feature type="compositionally biased region" description="Basic residues" evidence="1">
    <location>
        <begin position="549"/>
        <end position="560"/>
    </location>
</feature>
<reference evidence="2" key="2">
    <citation type="submission" date="2013-10" db="EMBL/GenBank/DDBJ databases">
        <authorList>
            <person name="Aslett M."/>
        </authorList>
    </citation>
    <scope>NUCLEOTIDE SEQUENCE [LARGE SCALE GENOMIC DNA]</scope>
    <source>
        <strain evidence="2">Houghton</strain>
    </source>
</reference>
<dbReference type="RefSeq" id="XP_013232850.1">
    <property type="nucleotide sequence ID" value="XM_013377396.1"/>
</dbReference>
<evidence type="ECO:0000313" key="3">
    <source>
        <dbReference type="Proteomes" id="UP000030747"/>
    </source>
</evidence>
<reference evidence="2" key="1">
    <citation type="submission" date="2013-10" db="EMBL/GenBank/DDBJ databases">
        <title>Genomic analysis of the causative agents of coccidiosis in chickens.</title>
        <authorList>
            <person name="Reid A.J."/>
            <person name="Blake D."/>
            <person name="Billington K."/>
            <person name="Browne H."/>
            <person name="Dunn M."/>
            <person name="Hung S."/>
            <person name="Kawahara F."/>
            <person name="Miranda-Saavedra D."/>
            <person name="Mourier T."/>
            <person name="Nagra H."/>
            <person name="Otto T.D."/>
            <person name="Rawlings N."/>
            <person name="Sanchez A."/>
            <person name="Sanders M."/>
            <person name="Subramaniam C."/>
            <person name="Tay Y."/>
            <person name="Dear P."/>
            <person name="Doerig C."/>
            <person name="Gruber A."/>
            <person name="Parkinson J."/>
            <person name="Shirley M."/>
            <person name="Wan K.L."/>
            <person name="Berriman M."/>
            <person name="Tomley F."/>
            <person name="Pain A."/>
        </authorList>
    </citation>
    <scope>NUCLEOTIDE SEQUENCE [LARGE SCALE GENOMIC DNA]</scope>
    <source>
        <strain evidence="2">Houghton</strain>
    </source>
</reference>
<dbReference type="OrthoDB" id="330978at2759"/>
<keyword evidence="3" id="KW-1185">Reference proteome</keyword>
<feature type="compositionally biased region" description="Polar residues" evidence="1">
    <location>
        <begin position="218"/>
        <end position="228"/>
    </location>
</feature>
<feature type="region of interest" description="Disordered" evidence="1">
    <location>
        <begin position="402"/>
        <end position="421"/>
    </location>
</feature>
<dbReference type="EMBL" id="HG675689">
    <property type="protein sequence ID" value="CDJ42100.1"/>
    <property type="molecule type" value="Genomic_DNA"/>
</dbReference>
<feature type="compositionally biased region" description="Low complexity" evidence="1">
    <location>
        <begin position="561"/>
        <end position="582"/>
    </location>
</feature>
<dbReference type="GeneID" id="25250026"/>
<feature type="compositionally biased region" description="Basic residues" evidence="1">
    <location>
        <begin position="624"/>
        <end position="633"/>
    </location>
</feature>
<feature type="region of interest" description="Disordered" evidence="1">
    <location>
        <begin position="604"/>
        <end position="633"/>
    </location>
</feature>
<evidence type="ECO:0000256" key="1">
    <source>
        <dbReference type="SAM" id="MobiDB-lite"/>
    </source>
</evidence>
<dbReference type="AlphaFoldDB" id="U6L2V1"/>
<dbReference type="VEuPathDB" id="ToxoDB:ETH2_0622400"/>
<feature type="compositionally biased region" description="Acidic residues" evidence="1">
    <location>
        <begin position="298"/>
        <end position="316"/>
    </location>
</feature>
<dbReference type="OMA" id="ACAHSDA"/>
<dbReference type="VEuPathDB" id="ToxoDB:ETH_00004090"/>
<dbReference type="Proteomes" id="UP000030747">
    <property type="component" value="Unassembled WGS sequence"/>
</dbReference>
<gene>
    <name evidence="2" type="ORF">ETH_00004090</name>
</gene>
<proteinExistence type="predicted"/>
<evidence type="ECO:0000313" key="2">
    <source>
        <dbReference type="EMBL" id="CDJ42100.1"/>
    </source>
</evidence>
<feature type="region of interest" description="Disordered" evidence="1">
    <location>
        <begin position="211"/>
        <end position="319"/>
    </location>
</feature>
<sequence>MCSMLLPIKLSWYFFSATRHQGCAEIALTNFELPLLASLLSLSLRTRLLQEGGWIHCGDAMQHMLDSTVLQQQPEEQQKRAYVNCPGFSFGVRVVSWGPQKAGGPLLARGQLRVMPLIYRVLPIKEQEELGRSVYCLPRLVSPATLERQQQQPPQDSPLRSKEEFKLFWPRVSAQAKGLVAARAFYCLSKCAILHAAAITVAAPAGLPSFQPQPPQRPLQSTAVQKGSSLAAAAPKEEPLPQATFAELNQPGAGPGGPDRLLPPPCLSKRAKAAELEEDTEKAPQLNSCTEAPTGVPEEAEIDEDTSEKMDEETEQTEQPAAIVTRPLPPLATYSKGRLAAAAAKFERLTTQQQHQQQLKKLEQQTLPQKCIEAVTTSAQGRPSFQAPAVAAKPAAASASRKNAGGAAADHATTAAPAETKMNSTIPLATKATSKSNKAAKATAGASLAAASTAAATTAVTACVATPVEAANNPVRHVATKETATAPALAAKAPLVAAPVNVAAGLVTQATAMAAVPGTAESAPKGRTASQASARVETEEQGTVLTQSTKKRGRPSKKPKLQQPLDQSQQQRQQQLLLQQSQNAALSEGLSAACVPPDIPLAAVPTVATDAPKKRGTKPQGAKGSRRGGKGAN</sequence>